<organism evidence="1 2">
    <name type="scientific">Enterococcus casseliflavus</name>
    <name type="common">Enterococcus flavescens</name>
    <dbReference type="NCBI Taxonomy" id="37734"/>
    <lineage>
        <taxon>Bacteria</taxon>
        <taxon>Bacillati</taxon>
        <taxon>Bacillota</taxon>
        <taxon>Bacilli</taxon>
        <taxon>Lactobacillales</taxon>
        <taxon>Enterococcaceae</taxon>
        <taxon>Enterococcus</taxon>
    </lineage>
</organism>
<comment type="caution">
    <text evidence="1">The sequence shown here is derived from an EMBL/GenBank/DDBJ whole genome shotgun (WGS) entry which is preliminary data.</text>
</comment>
<proteinExistence type="predicted"/>
<dbReference type="RefSeq" id="WP_002332591.1">
    <property type="nucleotide sequence ID" value="NZ_CP066025.1"/>
</dbReference>
<sequence>MEWRFPRLKRKDKYYRLLHLTAEAGWVDFPEIVKEVQKIGATISDGRSSPMNYQDAKGIKVIDQESNVRAYATINECVINENLCRATITRHIKNRSKSKDGRTFTTF</sequence>
<protein>
    <submittedName>
        <fullName evidence="1">Uncharacterized protein</fullName>
    </submittedName>
</protein>
<name>A0AAW8UUT2_ENTCA</name>
<gene>
    <name evidence="1" type="ORF">P7I32_17515</name>
</gene>
<dbReference type="AlphaFoldDB" id="A0AAW8UUT2"/>
<evidence type="ECO:0000313" key="1">
    <source>
        <dbReference type="EMBL" id="MDT2966372.1"/>
    </source>
</evidence>
<reference evidence="1" key="1">
    <citation type="submission" date="2023-03" db="EMBL/GenBank/DDBJ databases">
        <authorList>
            <person name="Shen W."/>
            <person name="Cai J."/>
        </authorList>
    </citation>
    <scope>NUCLEOTIDE SEQUENCE</scope>
    <source>
        <strain evidence="1">K72-2</strain>
    </source>
</reference>
<dbReference type="EMBL" id="JARQDV010000035">
    <property type="protein sequence ID" value="MDT2966372.1"/>
    <property type="molecule type" value="Genomic_DNA"/>
</dbReference>
<dbReference type="Proteomes" id="UP001268896">
    <property type="component" value="Unassembled WGS sequence"/>
</dbReference>
<accession>A0AAW8UUT2</accession>
<evidence type="ECO:0000313" key="2">
    <source>
        <dbReference type="Proteomes" id="UP001268896"/>
    </source>
</evidence>